<evidence type="ECO:0000313" key="2">
    <source>
        <dbReference type="EMBL" id="KAL1123763.1"/>
    </source>
</evidence>
<name>A0ABD0YRE4_9HEMI</name>
<feature type="region of interest" description="Disordered" evidence="1">
    <location>
        <begin position="40"/>
        <end position="65"/>
    </location>
</feature>
<feature type="compositionally biased region" description="Basic and acidic residues" evidence="1">
    <location>
        <begin position="40"/>
        <end position="50"/>
    </location>
</feature>
<accession>A0ABD0YRE4</accession>
<reference evidence="2 3" key="1">
    <citation type="submission" date="2024-07" db="EMBL/GenBank/DDBJ databases">
        <title>Chromosome-level genome assembly of the water stick insect Ranatra chinensis (Heteroptera: Nepidae).</title>
        <authorList>
            <person name="Liu X."/>
        </authorList>
    </citation>
    <scope>NUCLEOTIDE SEQUENCE [LARGE SCALE GENOMIC DNA]</scope>
    <source>
        <strain evidence="2">Cailab_2021Rc</strain>
        <tissue evidence="2">Muscle</tissue>
    </source>
</reference>
<dbReference type="Proteomes" id="UP001558652">
    <property type="component" value="Unassembled WGS sequence"/>
</dbReference>
<keyword evidence="3" id="KW-1185">Reference proteome</keyword>
<protein>
    <submittedName>
        <fullName evidence="2">Uncharacterized protein</fullName>
    </submittedName>
</protein>
<organism evidence="2 3">
    <name type="scientific">Ranatra chinensis</name>
    <dbReference type="NCBI Taxonomy" id="642074"/>
    <lineage>
        <taxon>Eukaryota</taxon>
        <taxon>Metazoa</taxon>
        <taxon>Ecdysozoa</taxon>
        <taxon>Arthropoda</taxon>
        <taxon>Hexapoda</taxon>
        <taxon>Insecta</taxon>
        <taxon>Pterygota</taxon>
        <taxon>Neoptera</taxon>
        <taxon>Paraneoptera</taxon>
        <taxon>Hemiptera</taxon>
        <taxon>Heteroptera</taxon>
        <taxon>Panheteroptera</taxon>
        <taxon>Nepomorpha</taxon>
        <taxon>Nepidae</taxon>
        <taxon>Ranatrinae</taxon>
        <taxon>Ranatra</taxon>
    </lineage>
</organism>
<gene>
    <name evidence="2" type="ORF">AAG570_001536</name>
</gene>
<evidence type="ECO:0000256" key="1">
    <source>
        <dbReference type="SAM" id="MobiDB-lite"/>
    </source>
</evidence>
<dbReference type="AlphaFoldDB" id="A0ABD0YRE4"/>
<proteinExistence type="predicted"/>
<dbReference type="EMBL" id="JBFDAA010000011">
    <property type="protein sequence ID" value="KAL1123763.1"/>
    <property type="molecule type" value="Genomic_DNA"/>
</dbReference>
<comment type="caution">
    <text evidence="2">The sequence shown here is derived from an EMBL/GenBank/DDBJ whole genome shotgun (WGS) entry which is preliminary data.</text>
</comment>
<sequence length="115" mass="12502">MNKRLALELLQKVSNPTNSFTELEADDDGAIPNVPQRIESRMTGRAKVRDPSLVPGDGETSPCPGSSFADIPRPWDIMGINHVINNTEVTDTLRFPIADLISCCNHSPTESGLTV</sequence>
<evidence type="ECO:0000313" key="3">
    <source>
        <dbReference type="Proteomes" id="UP001558652"/>
    </source>
</evidence>